<dbReference type="Proteomes" id="UP000887568">
    <property type="component" value="Unplaced"/>
</dbReference>
<keyword evidence="3 8" id="KW-0812">Transmembrane</keyword>
<dbReference type="EnsemblMetazoa" id="XM_038213283.1">
    <property type="protein sequence ID" value="XP_038069211.1"/>
    <property type="gene ID" value="LOC119738398"/>
</dbReference>
<evidence type="ECO:0000259" key="9">
    <source>
        <dbReference type="PROSITE" id="PS50086"/>
    </source>
</evidence>
<dbReference type="Gene3D" id="1.10.8.1310">
    <property type="match status" value="1"/>
</dbReference>
<dbReference type="Pfam" id="PF00566">
    <property type="entry name" value="RabGAP-TBC"/>
    <property type="match status" value="1"/>
</dbReference>
<feature type="transmembrane region" description="Helical" evidence="8">
    <location>
        <begin position="268"/>
        <end position="287"/>
    </location>
</feature>
<dbReference type="InterPro" id="IPR035969">
    <property type="entry name" value="Rab-GAP_TBC_sf"/>
</dbReference>
<evidence type="ECO:0000256" key="5">
    <source>
        <dbReference type="ARBA" id="ARBA00023136"/>
    </source>
</evidence>
<dbReference type="PANTHER" id="PTHR20913">
    <property type="entry name" value="TBC1 DOMAIN FAMILY MEMBER 20/GTPASE"/>
    <property type="match status" value="1"/>
</dbReference>
<dbReference type="GO" id="GO:0005789">
    <property type="term" value="C:endoplasmic reticulum membrane"/>
    <property type="evidence" value="ECO:0007669"/>
    <property type="project" value="TreeGrafter"/>
</dbReference>
<dbReference type="RefSeq" id="XP_038069211.1">
    <property type="nucleotide sequence ID" value="XM_038213283.1"/>
</dbReference>
<evidence type="ECO:0000256" key="6">
    <source>
        <dbReference type="ARBA" id="ARBA00067516"/>
    </source>
</evidence>
<feature type="domain" description="Rab-GAP TBC" evidence="9">
    <location>
        <begin position="88"/>
        <end position="273"/>
    </location>
</feature>
<keyword evidence="5 8" id="KW-0472">Membrane</keyword>
<dbReference type="PROSITE" id="PS50086">
    <property type="entry name" value="TBC_RABGAP"/>
    <property type="match status" value="1"/>
</dbReference>
<evidence type="ECO:0000256" key="2">
    <source>
        <dbReference type="ARBA" id="ARBA00022468"/>
    </source>
</evidence>
<evidence type="ECO:0000256" key="3">
    <source>
        <dbReference type="ARBA" id="ARBA00022692"/>
    </source>
</evidence>
<evidence type="ECO:0000256" key="1">
    <source>
        <dbReference type="ARBA" id="ARBA00004141"/>
    </source>
</evidence>
<dbReference type="RefSeq" id="XP_038069212.1">
    <property type="nucleotide sequence ID" value="XM_038213284.1"/>
</dbReference>
<feature type="compositionally biased region" description="Low complexity" evidence="7">
    <location>
        <begin position="19"/>
        <end position="43"/>
    </location>
</feature>
<dbReference type="RefSeq" id="XP_038069210.1">
    <property type="nucleotide sequence ID" value="XM_038213282.1"/>
</dbReference>
<sequence length="422" mass="47430">MSVRRRRPQRSPGQDHSRTSTPSPSPSRSSSISSLSSSSSPSIQALRCPPQGTESERKLKLATIHKALTADPVDVAALRKLAISKGGLLTDDVRRKAWPKLLNVNLFDVPYKKGVKLESHRDYHQVVLDVNRSLKRFPKGMRDDQREALQGQLVDVIVRVLMENEQLHYYQGYHDICVTFLLVVGKEAAFALVHKLSTHHLRDFMDSTMDRTRHMLNYLLPIIKKANVELYDFMERSEVGTVFALAWLITWYGHVLNDFRSVVRLYDFFLACHPLMPVYLAAAIVLYRQEEVLACECDMAFVHSLLSKIPGNLPMEYLVSQAGDLFVQYPPAEMAKEARLQYKLSTSMSKHPDFELETLYQRPDKVLQHMSSRINGAAGTPTTTDSQTGSRSSGVIKLAVWAISAGIGAAALAVLNTAGEYW</sequence>
<dbReference type="Gene3D" id="1.10.472.80">
    <property type="entry name" value="Ypt/Rab-GAP domain of gyp1p, domain 3"/>
    <property type="match status" value="1"/>
</dbReference>
<evidence type="ECO:0000313" key="10">
    <source>
        <dbReference type="EnsemblMetazoa" id="XP_038069212.1"/>
    </source>
</evidence>
<reference evidence="10" key="1">
    <citation type="submission" date="2022-11" db="UniProtKB">
        <authorList>
            <consortium name="EnsemblMetazoa"/>
        </authorList>
    </citation>
    <scope>IDENTIFICATION</scope>
</reference>
<dbReference type="OrthoDB" id="206700at2759"/>
<feature type="transmembrane region" description="Helical" evidence="8">
    <location>
        <begin position="398"/>
        <end position="419"/>
    </location>
</feature>
<dbReference type="GO" id="GO:0007030">
    <property type="term" value="P:Golgi organization"/>
    <property type="evidence" value="ECO:0007669"/>
    <property type="project" value="UniProtKB-ARBA"/>
</dbReference>
<dbReference type="InterPro" id="IPR045913">
    <property type="entry name" value="TBC20/Gyp8-like"/>
</dbReference>
<dbReference type="CTD" id="128637"/>
<dbReference type="GO" id="GO:0016050">
    <property type="term" value="P:vesicle organization"/>
    <property type="evidence" value="ECO:0007669"/>
    <property type="project" value="UniProtKB-ARBA"/>
</dbReference>
<dbReference type="GO" id="GO:0006888">
    <property type="term" value="P:endoplasmic reticulum to Golgi vesicle-mediated transport"/>
    <property type="evidence" value="ECO:0007669"/>
    <property type="project" value="TreeGrafter"/>
</dbReference>
<dbReference type="GO" id="GO:0005096">
    <property type="term" value="F:GTPase activator activity"/>
    <property type="evidence" value="ECO:0007669"/>
    <property type="project" value="UniProtKB-KW"/>
</dbReference>
<dbReference type="EnsemblMetazoa" id="XM_038213284.1">
    <property type="protein sequence ID" value="XP_038069212.1"/>
    <property type="gene ID" value="LOC119738398"/>
</dbReference>
<dbReference type="GeneID" id="119738398"/>
<evidence type="ECO:0000313" key="11">
    <source>
        <dbReference type="Proteomes" id="UP000887568"/>
    </source>
</evidence>
<dbReference type="SUPFAM" id="SSF47923">
    <property type="entry name" value="Ypt/Rab-GAP domain of gyp1p"/>
    <property type="match status" value="2"/>
</dbReference>
<accession>A0A914AZS6</accession>
<dbReference type="RefSeq" id="XP_038069213.1">
    <property type="nucleotide sequence ID" value="XM_038213285.1"/>
</dbReference>
<dbReference type="SMART" id="SM00164">
    <property type="entry name" value="TBC"/>
    <property type="match status" value="1"/>
</dbReference>
<dbReference type="AlphaFoldDB" id="A0A914AZS6"/>
<evidence type="ECO:0000256" key="4">
    <source>
        <dbReference type="ARBA" id="ARBA00022989"/>
    </source>
</evidence>
<feature type="transmembrane region" description="Helical" evidence="8">
    <location>
        <begin position="239"/>
        <end position="256"/>
    </location>
</feature>
<dbReference type="EnsemblMetazoa" id="XM_038213285.1">
    <property type="protein sequence ID" value="XP_038069213.1"/>
    <property type="gene ID" value="LOC119738398"/>
</dbReference>
<comment type="subcellular location">
    <subcellularLocation>
        <location evidence="1">Membrane</location>
        <topology evidence="1">Multi-pass membrane protein</topology>
    </subcellularLocation>
</comment>
<organism evidence="10 11">
    <name type="scientific">Patiria miniata</name>
    <name type="common">Bat star</name>
    <name type="synonym">Asterina miniata</name>
    <dbReference type="NCBI Taxonomy" id="46514"/>
    <lineage>
        <taxon>Eukaryota</taxon>
        <taxon>Metazoa</taxon>
        <taxon>Echinodermata</taxon>
        <taxon>Eleutherozoa</taxon>
        <taxon>Asterozoa</taxon>
        <taxon>Asteroidea</taxon>
        <taxon>Valvatacea</taxon>
        <taxon>Valvatida</taxon>
        <taxon>Asterinidae</taxon>
        <taxon>Patiria</taxon>
    </lineage>
</organism>
<dbReference type="EnsemblMetazoa" id="XM_038213282.1">
    <property type="protein sequence ID" value="XP_038069210.1"/>
    <property type="gene ID" value="LOC119738398"/>
</dbReference>
<dbReference type="FunFam" id="1.10.8.1310:FF:000001">
    <property type="entry name" value="TBC1 domain family, member 20"/>
    <property type="match status" value="1"/>
</dbReference>
<protein>
    <recommendedName>
        <fullName evidence="6">TBC1 domain family member 20</fullName>
    </recommendedName>
</protein>
<name>A0A914AZS6_PATMI</name>
<dbReference type="PANTHER" id="PTHR20913:SF7">
    <property type="entry name" value="RE60063P"/>
    <property type="match status" value="1"/>
</dbReference>
<dbReference type="OMA" id="VYMFAQI"/>
<keyword evidence="4 8" id="KW-1133">Transmembrane helix</keyword>
<proteinExistence type="predicted"/>
<keyword evidence="11" id="KW-1185">Reference proteome</keyword>
<dbReference type="FunFam" id="1.10.472.80:FF:000024">
    <property type="entry name" value="TBC1 domain family member 20"/>
    <property type="match status" value="1"/>
</dbReference>
<evidence type="ECO:0000256" key="7">
    <source>
        <dbReference type="SAM" id="MobiDB-lite"/>
    </source>
</evidence>
<evidence type="ECO:0000256" key="8">
    <source>
        <dbReference type="SAM" id="Phobius"/>
    </source>
</evidence>
<keyword evidence="2" id="KW-0343">GTPase activation</keyword>
<feature type="region of interest" description="Disordered" evidence="7">
    <location>
        <begin position="1"/>
        <end position="54"/>
    </location>
</feature>
<dbReference type="InterPro" id="IPR000195">
    <property type="entry name" value="Rab-GAP-TBC_dom"/>
</dbReference>